<dbReference type="EMBL" id="JAUOZS010000001">
    <property type="protein sequence ID" value="MDT8902866.1"/>
    <property type="molecule type" value="Genomic_DNA"/>
</dbReference>
<dbReference type="Pfam" id="PF13552">
    <property type="entry name" value="DUF4127"/>
    <property type="match status" value="1"/>
</dbReference>
<evidence type="ECO:0000256" key="1">
    <source>
        <dbReference type="SAM" id="SignalP"/>
    </source>
</evidence>
<organism evidence="2 3">
    <name type="scientific">Anaeroselena agilis</name>
    <dbReference type="NCBI Taxonomy" id="3063788"/>
    <lineage>
        <taxon>Bacteria</taxon>
        <taxon>Bacillati</taxon>
        <taxon>Bacillota</taxon>
        <taxon>Negativicutes</taxon>
        <taxon>Acetonemataceae</taxon>
        <taxon>Anaeroselena</taxon>
    </lineage>
</organism>
<evidence type="ECO:0000313" key="3">
    <source>
        <dbReference type="Proteomes" id="UP001254848"/>
    </source>
</evidence>
<name>A0ABU3P1G5_9FIRM</name>
<comment type="caution">
    <text evidence="2">The sequence shown here is derived from an EMBL/GenBank/DDBJ whole genome shotgun (WGS) entry which is preliminary data.</text>
</comment>
<sequence length="515" mass="55620">MRGLIIALMIAGLWLTPLSAAAQTIVFVPFDNRPVSLDYVVDTGKAAGLEIVTPPAALLGSRTEPGKPEALWAWLADNVRTADAAVVSSDALLYGSLVASRRHDLPEEVIKERLDRFYALKLANPGTRLYVFGTIMRTPHMSAGGVEPDYYEVHGPNIFRLTALQDKAETDGLTRGEEAELKALRAALPEAVLTDWFARRDKNFAANVRLVEYARNGIFAYFLLGRDDCSPFSQSHLESRLIAAETEGLPASKYATFPGADQLGMLMMVRAANNAAVRIPLVRVFYAPGAGPETVPSYEDVPIGRTVNDHVVAAGGLLLTGTGPDLTLAVNTPENGVTREANSAANRGRVTAAAYVFAGEVADALAGGEPVAVGDVAYANGADNALMAEFVRRGLFFRLAAYSGWNTASNTLGYAIGQGLLAPRMSAAAKDRLLATRLLDDWAYQSNVRGALGKEVLYPAGGNWFYLNALEPRLTAEADRRLKAFAAANFPGYPVDRLKVRFPWNRMFEVDIELP</sequence>
<keyword evidence="3" id="KW-1185">Reference proteome</keyword>
<feature type="chain" id="PRO_5046393180" evidence="1">
    <location>
        <begin position="23"/>
        <end position="515"/>
    </location>
</feature>
<reference evidence="2 3" key="1">
    <citation type="submission" date="2023-07" db="EMBL/GenBank/DDBJ databases">
        <title>The novel representative of Negativicutes class, Anaeroselena agilis gen. nov. sp. nov.</title>
        <authorList>
            <person name="Prokofeva M.I."/>
            <person name="Elcheninov A.G."/>
            <person name="Klyukina A."/>
            <person name="Kublanov I.V."/>
            <person name="Frolov E.N."/>
            <person name="Podosokorskaya O.A."/>
        </authorList>
    </citation>
    <scope>NUCLEOTIDE SEQUENCE [LARGE SCALE GENOMIC DNA]</scope>
    <source>
        <strain evidence="2 3">4137-cl</strain>
    </source>
</reference>
<dbReference type="Proteomes" id="UP001254848">
    <property type="component" value="Unassembled WGS sequence"/>
</dbReference>
<dbReference type="RefSeq" id="WP_413781335.1">
    <property type="nucleotide sequence ID" value="NZ_JAUOZS010000001.1"/>
</dbReference>
<dbReference type="InterPro" id="IPR025394">
    <property type="entry name" value="DUF4127"/>
</dbReference>
<keyword evidence="1" id="KW-0732">Signal</keyword>
<protein>
    <submittedName>
        <fullName evidence="2">DUF4127 family protein</fullName>
    </submittedName>
</protein>
<evidence type="ECO:0000313" key="2">
    <source>
        <dbReference type="EMBL" id="MDT8902866.1"/>
    </source>
</evidence>
<accession>A0ABU3P1G5</accession>
<gene>
    <name evidence="2" type="ORF">Q4T40_16615</name>
</gene>
<feature type="signal peptide" evidence="1">
    <location>
        <begin position="1"/>
        <end position="22"/>
    </location>
</feature>
<proteinExistence type="predicted"/>